<dbReference type="InterPro" id="IPR019987">
    <property type="entry name" value="GTP-bd_ribosome_bio_YsxC"/>
</dbReference>
<proteinExistence type="inferred from homology"/>
<dbReference type="Gene3D" id="3.40.50.300">
    <property type="entry name" value="P-loop containing nucleotide triphosphate hydrolases"/>
    <property type="match status" value="1"/>
</dbReference>
<keyword evidence="8 10" id="KW-0717">Septation</keyword>
<comment type="similarity">
    <text evidence="2 10">Belongs to the TRAFAC class TrmE-Era-EngA-EngB-Septin-like GTPase superfamily. EngB GTPase family.</text>
</comment>
<keyword evidence="4" id="KW-0479">Metal-binding</keyword>
<keyword evidence="9 10" id="KW-0131">Cell cycle</keyword>
<evidence type="ECO:0000256" key="7">
    <source>
        <dbReference type="ARBA" id="ARBA00023134"/>
    </source>
</evidence>
<keyword evidence="5 10" id="KW-0547">Nucleotide-binding</keyword>
<dbReference type="Proteomes" id="UP000198841">
    <property type="component" value="Unassembled WGS sequence"/>
</dbReference>
<evidence type="ECO:0000313" key="13">
    <source>
        <dbReference type="Proteomes" id="UP000198841"/>
    </source>
</evidence>
<evidence type="ECO:0000256" key="2">
    <source>
        <dbReference type="ARBA" id="ARBA00009638"/>
    </source>
</evidence>
<dbReference type="RefSeq" id="WP_008109805.1">
    <property type="nucleotide sequence ID" value="NZ_FOSD01000012.1"/>
</dbReference>
<evidence type="ECO:0000256" key="1">
    <source>
        <dbReference type="ARBA" id="ARBA00001946"/>
    </source>
</evidence>
<name>A0A1I4DGH2_9GAMM</name>
<evidence type="ECO:0000313" key="12">
    <source>
        <dbReference type="EMBL" id="SFK92325.1"/>
    </source>
</evidence>
<dbReference type="NCBIfam" id="TIGR03598">
    <property type="entry name" value="GTPase_YsxC"/>
    <property type="match status" value="1"/>
</dbReference>
<dbReference type="InterPro" id="IPR030393">
    <property type="entry name" value="G_ENGB_dom"/>
</dbReference>
<dbReference type="PROSITE" id="PS51706">
    <property type="entry name" value="G_ENGB"/>
    <property type="match status" value="1"/>
</dbReference>
<gene>
    <name evidence="10" type="primary">engB</name>
    <name evidence="12" type="ORF">SAMN05518863_112107</name>
</gene>
<dbReference type="HAMAP" id="MF_00321">
    <property type="entry name" value="GTPase_EngB"/>
    <property type="match status" value="1"/>
</dbReference>
<evidence type="ECO:0000256" key="9">
    <source>
        <dbReference type="ARBA" id="ARBA00023306"/>
    </source>
</evidence>
<accession>A0A1I4DGH2</accession>
<reference evidence="12 13" key="1">
    <citation type="submission" date="2016-10" db="EMBL/GenBank/DDBJ databases">
        <authorList>
            <person name="Varghese N."/>
            <person name="Submissions S."/>
        </authorList>
    </citation>
    <scope>NUCLEOTIDE SEQUENCE [LARGE SCALE GENOMIC DNA]</scope>
    <source>
        <strain evidence="12 13">YR512</strain>
    </source>
</reference>
<comment type="cofactor">
    <cofactor evidence="1">
        <name>Mg(2+)</name>
        <dbReference type="ChEBI" id="CHEBI:18420"/>
    </cofactor>
</comment>
<evidence type="ECO:0000256" key="3">
    <source>
        <dbReference type="ARBA" id="ARBA00022618"/>
    </source>
</evidence>
<evidence type="ECO:0000256" key="8">
    <source>
        <dbReference type="ARBA" id="ARBA00023210"/>
    </source>
</evidence>
<keyword evidence="6" id="KW-0460">Magnesium</keyword>
<dbReference type="EMBL" id="FOSD01000012">
    <property type="protein sequence ID" value="SFK92325.1"/>
    <property type="molecule type" value="Genomic_DNA"/>
</dbReference>
<dbReference type="InterPro" id="IPR006073">
    <property type="entry name" value="GTP-bd"/>
</dbReference>
<evidence type="ECO:0000256" key="5">
    <source>
        <dbReference type="ARBA" id="ARBA00022741"/>
    </source>
</evidence>
<protein>
    <recommendedName>
        <fullName evidence="10">Probable GTP-binding protein EngB</fullName>
    </recommendedName>
</protein>
<keyword evidence="7 10" id="KW-0342">GTP-binding</keyword>
<comment type="function">
    <text evidence="10">Necessary for normal cell division and for the maintenance of normal septation.</text>
</comment>
<organism evidence="12 13">
    <name type="scientific">Candidatus Pantoea symbiotica</name>
    <dbReference type="NCBI Taxonomy" id="1884370"/>
    <lineage>
        <taxon>Bacteria</taxon>
        <taxon>Pseudomonadati</taxon>
        <taxon>Pseudomonadota</taxon>
        <taxon>Gammaproteobacteria</taxon>
        <taxon>Enterobacterales</taxon>
        <taxon>Erwiniaceae</taxon>
        <taxon>Pantoea</taxon>
    </lineage>
</organism>
<dbReference type="PANTHER" id="PTHR11649">
    <property type="entry name" value="MSS1/TRME-RELATED GTP-BINDING PROTEIN"/>
    <property type="match status" value="1"/>
</dbReference>
<sequence>MSALNYHMTHFMLSAPDIRHLPADVGIEVAFAGRSNAGKSSALNTITNQKGLARTSKTPGRTQLINLFEVVEGKCLVDLPGYGYAQVPEEMKRKWQKSLAEYLQKRQALKGLVVLMDIRHPLKDLDQNMIEWAVQSQIPVLVLLTKADKLASGARKAQLTMVREASLAFNGDVQVEMFSSLKKMGVDIVRKKLDSWFSELEPAQEGDGEETAE</sequence>
<keyword evidence="13" id="KW-1185">Reference proteome</keyword>
<comment type="caution">
    <text evidence="12">The sequence shown here is derived from an EMBL/GenBank/DDBJ whole genome shotgun (WGS) entry which is preliminary data.</text>
</comment>
<evidence type="ECO:0000256" key="4">
    <source>
        <dbReference type="ARBA" id="ARBA00022723"/>
    </source>
</evidence>
<evidence type="ECO:0000256" key="10">
    <source>
        <dbReference type="HAMAP-Rule" id="MF_00321"/>
    </source>
</evidence>
<dbReference type="InterPro" id="IPR027417">
    <property type="entry name" value="P-loop_NTPase"/>
</dbReference>
<feature type="domain" description="EngB-type G" evidence="11">
    <location>
        <begin position="25"/>
        <end position="199"/>
    </location>
</feature>
<dbReference type="Pfam" id="PF01926">
    <property type="entry name" value="MMR_HSR1"/>
    <property type="match status" value="1"/>
</dbReference>
<evidence type="ECO:0000256" key="6">
    <source>
        <dbReference type="ARBA" id="ARBA00022842"/>
    </source>
</evidence>
<keyword evidence="3 10" id="KW-0132">Cell division</keyword>
<dbReference type="CDD" id="cd01876">
    <property type="entry name" value="YihA_EngB"/>
    <property type="match status" value="1"/>
</dbReference>
<dbReference type="PANTHER" id="PTHR11649:SF13">
    <property type="entry name" value="ENGB-TYPE G DOMAIN-CONTAINING PROTEIN"/>
    <property type="match status" value="1"/>
</dbReference>
<dbReference type="SUPFAM" id="SSF52540">
    <property type="entry name" value="P-loop containing nucleoside triphosphate hydrolases"/>
    <property type="match status" value="1"/>
</dbReference>
<evidence type="ECO:0000259" key="11">
    <source>
        <dbReference type="PROSITE" id="PS51706"/>
    </source>
</evidence>